<proteinExistence type="predicted"/>
<dbReference type="InterPro" id="IPR041657">
    <property type="entry name" value="HTH_17"/>
</dbReference>
<dbReference type="GO" id="GO:0003677">
    <property type="term" value="F:DNA binding"/>
    <property type="evidence" value="ECO:0007669"/>
    <property type="project" value="InterPro"/>
</dbReference>
<dbReference type="NCBIfam" id="TIGR01764">
    <property type="entry name" value="excise"/>
    <property type="match status" value="1"/>
</dbReference>
<dbReference type="RefSeq" id="WP_144651015.1">
    <property type="nucleotide sequence ID" value="NZ_VNFK01000009.1"/>
</dbReference>
<accession>A0A558GYP1</accession>
<comment type="caution">
    <text evidence="2">The sequence shown here is derived from an EMBL/GenBank/DDBJ whole genome shotgun (WGS) entry which is preliminary data.</text>
</comment>
<dbReference type="SUPFAM" id="SSF46955">
    <property type="entry name" value="Putative DNA-binding domain"/>
    <property type="match status" value="1"/>
</dbReference>
<feature type="domain" description="Helix-turn-helix" evidence="1">
    <location>
        <begin position="82"/>
        <end position="130"/>
    </location>
</feature>
<dbReference type="Pfam" id="PF12728">
    <property type="entry name" value="HTH_17"/>
    <property type="match status" value="1"/>
</dbReference>
<organism evidence="2 3">
    <name type="scientific">Paenarthrobacter nitroguajacolicus</name>
    <name type="common">Arthrobacter nitroguajacolicus</name>
    <dbReference type="NCBI Taxonomy" id="211146"/>
    <lineage>
        <taxon>Bacteria</taxon>
        <taxon>Bacillati</taxon>
        <taxon>Actinomycetota</taxon>
        <taxon>Actinomycetes</taxon>
        <taxon>Micrococcales</taxon>
        <taxon>Micrococcaceae</taxon>
        <taxon>Paenarthrobacter</taxon>
    </lineage>
</organism>
<evidence type="ECO:0000313" key="3">
    <source>
        <dbReference type="Proteomes" id="UP000316500"/>
    </source>
</evidence>
<name>A0A558GYP1_PAENT</name>
<dbReference type="Proteomes" id="UP000316500">
    <property type="component" value="Unassembled WGS sequence"/>
</dbReference>
<protein>
    <submittedName>
        <fullName evidence="2">Helix-turn-helix domain-containing protein</fullName>
    </submittedName>
</protein>
<dbReference type="EMBL" id="VNFK01000009">
    <property type="protein sequence ID" value="TVU61952.1"/>
    <property type="molecule type" value="Genomic_DNA"/>
</dbReference>
<evidence type="ECO:0000313" key="2">
    <source>
        <dbReference type="EMBL" id="TVU61952.1"/>
    </source>
</evidence>
<gene>
    <name evidence="2" type="ORF">FQP90_12845</name>
</gene>
<reference evidence="2 3" key="1">
    <citation type="submission" date="2019-07" db="EMBL/GenBank/DDBJ databases">
        <title>Diversity of Bacteria from Kongsfjorden, Arctic.</title>
        <authorList>
            <person name="Yu Y."/>
        </authorList>
    </citation>
    <scope>NUCLEOTIDE SEQUENCE [LARGE SCALE GENOMIC DNA]</scope>
    <source>
        <strain evidence="2 3">SM1928</strain>
    </source>
</reference>
<sequence>MSALLDRTEKTVVATTEQESAQARELVARLREKTNESLSLSLKNAAGESVEAPAELTALLGKVVEAMGRGATVTIGTLPKELTTTTAAKMLGISRPTLMQLISKNELPAHKVGSHTRVLTEDVHKYRDARAAMRRQGLDGLRALEDELGAED</sequence>
<dbReference type="InterPro" id="IPR009061">
    <property type="entry name" value="DNA-bd_dom_put_sf"/>
</dbReference>
<dbReference type="OrthoDB" id="26212at2"/>
<evidence type="ECO:0000259" key="1">
    <source>
        <dbReference type="Pfam" id="PF12728"/>
    </source>
</evidence>
<dbReference type="InterPro" id="IPR036388">
    <property type="entry name" value="WH-like_DNA-bd_sf"/>
</dbReference>
<dbReference type="AlphaFoldDB" id="A0A558GYP1"/>
<dbReference type="InterPro" id="IPR010093">
    <property type="entry name" value="SinI_DNA-bd"/>
</dbReference>
<dbReference type="Gene3D" id="1.10.10.10">
    <property type="entry name" value="Winged helix-like DNA-binding domain superfamily/Winged helix DNA-binding domain"/>
    <property type="match status" value="1"/>
</dbReference>